<comment type="subcellular location">
    <subcellularLocation>
        <location evidence="2">Gas vesicle</location>
    </subcellularLocation>
</comment>
<comment type="similarity">
    <text evidence="3">Belongs to the gas vesicle GvpK family.</text>
</comment>
<evidence type="ECO:0000313" key="5">
    <source>
        <dbReference type="Proteomes" id="UP001153328"/>
    </source>
</evidence>
<keyword evidence="5" id="KW-1185">Reference proteome</keyword>
<evidence type="ECO:0000256" key="3">
    <source>
        <dbReference type="ARBA" id="ARBA00035659"/>
    </source>
</evidence>
<evidence type="ECO:0000256" key="1">
    <source>
        <dbReference type="ARBA" id="ARBA00022987"/>
    </source>
</evidence>
<comment type="caution">
    <text evidence="4">The sequence shown here is derived from an EMBL/GenBank/DDBJ whole genome shotgun (WGS) entry which is preliminary data.</text>
</comment>
<name>A0A9W4H2F6_9ACTN</name>
<protein>
    <submittedName>
        <fullName evidence="4">Gas vesicle protein K</fullName>
    </submittedName>
</protein>
<dbReference type="InterPro" id="IPR007805">
    <property type="entry name" value="GvpK"/>
</dbReference>
<dbReference type="GO" id="GO:0031412">
    <property type="term" value="P:gas vesicle organization"/>
    <property type="evidence" value="ECO:0007669"/>
    <property type="project" value="InterPro"/>
</dbReference>
<accession>A0A9W4H2F6</accession>
<keyword evidence="1" id="KW-0304">Gas vesicle</keyword>
<evidence type="ECO:0000313" key="4">
    <source>
        <dbReference type="EMBL" id="CAG7645937.1"/>
    </source>
</evidence>
<sequence>MSDVRVDLDPGNAARDLVSLVLTLIELVRQLLERQAVRRLDQADLTPEQEERLGTALMQLDAAMDDLCDHHQLRRADLNLHLGPLGPLLAEHPW</sequence>
<dbReference type="RefSeq" id="WP_205044915.1">
    <property type="nucleotide sequence ID" value="NZ_CAJVAX010000018.1"/>
</dbReference>
<evidence type="ECO:0000256" key="2">
    <source>
        <dbReference type="ARBA" id="ARBA00035108"/>
    </source>
</evidence>
<dbReference type="GO" id="GO:0031411">
    <property type="term" value="C:gas vesicle"/>
    <property type="evidence" value="ECO:0007669"/>
    <property type="project" value="UniProtKB-SubCell"/>
</dbReference>
<organism evidence="4 5">
    <name type="scientific">Actinacidiphila bryophytorum</name>
    <dbReference type="NCBI Taxonomy" id="1436133"/>
    <lineage>
        <taxon>Bacteria</taxon>
        <taxon>Bacillati</taxon>
        <taxon>Actinomycetota</taxon>
        <taxon>Actinomycetes</taxon>
        <taxon>Kitasatosporales</taxon>
        <taxon>Streptomycetaceae</taxon>
        <taxon>Actinacidiphila</taxon>
    </lineage>
</organism>
<dbReference type="AlphaFoldDB" id="A0A9W4H2F6"/>
<dbReference type="PANTHER" id="PTHR40137">
    <property type="entry name" value="PROTEIN GVPK 1"/>
    <property type="match status" value="1"/>
</dbReference>
<dbReference type="Pfam" id="PF05121">
    <property type="entry name" value="GvpK"/>
    <property type="match status" value="1"/>
</dbReference>
<dbReference type="Proteomes" id="UP001153328">
    <property type="component" value="Unassembled WGS sequence"/>
</dbReference>
<dbReference type="PANTHER" id="PTHR40137:SF2">
    <property type="entry name" value="PROTEIN GVPK 1"/>
    <property type="match status" value="1"/>
</dbReference>
<proteinExistence type="inferred from homology"/>
<gene>
    <name evidence="4" type="ORF">SBRY_40282</name>
</gene>
<reference evidence="4" key="1">
    <citation type="submission" date="2021-06" db="EMBL/GenBank/DDBJ databases">
        <authorList>
            <person name="Arsene-Ploetze F."/>
        </authorList>
    </citation>
    <scope>NUCLEOTIDE SEQUENCE</scope>
    <source>
        <strain evidence="4">SBRY1</strain>
    </source>
</reference>
<dbReference type="EMBL" id="CAJVAX010000018">
    <property type="protein sequence ID" value="CAG7645937.1"/>
    <property type="molecule type" value="Genomic_DNA"/>
</dbReference>